<protein>
    <submittedName>
        <fullName evidence="1">Uncharacterized protein</fullName>
    </submittedName>
</protein>
<evidence type="ECO:0000313" key="2">
    <source>
        <dbReference type="Proteomes" id="UP000280197"/>
    </source>
</evidence>
<dbReference type="RefSeq" id="WP_126269558.1">
    <property type="nucleotide sequence ID" value="NZ_CP034463.1"/>
</dbReference>
<dbReference type="Pfam" id="PF22880">
    <property type="entry name" value="DUF7019"/>
    <property type="match status" value="1"/>
</dbReference>
<keyword evidence="2" id="KW-1185">Reference proteome</keyword>
<sequence>MSPSYYVYISDSKVDMLLPQIDPGFGAKRQTEVGVNLSVLSAKRTTEGPPNDRITRLEAVVRHLHDHGDLGTVDEPGQYFWGSLPMRWGAFRDDPASSLVFFGGRTEDTVLALGGSYRHVFDHVPDAEAHGVGRSMMSSMLDGLGITSDLEDEYVADAVDGDLDHVDRAALGRVQRAVERLRWPAQHVEFVAKRLLHGESPDGSGRSVLLGTPLYAAVVD</sequence>
<reference evidence="1 2" key="1">
    <citation type="submission" date="2018-12" db="EMBL/GenBank/DDBJ databases">
        <authorList>
            <person name="Li K."/>
        </authorList>
    </citation>
    <scope>NUCLEOTIDE SEQUENCE [LARGE SCALE GENOMIC DNA]</scope>
    <source>
        <strain evidence="2">CR22</strain>
    </source>
</reference>
<dbReference type="EMBL" id="CP034463">
    <property type="protein sequence ID" value="AZP15173.1"/>
    <property type="molecule type" value="Genomic_DNA"/>
</dbReference>
<dbReference type="KEGG" id="saqu:EJC51_03035"/>
<dbReference type="NCBIfam" id="NF040893">
    <property type="entry name" value="SAVMC3_10250"/>
    <property type="match status" value="1"/>
</dbReference>
<dbReference type="AlphaFoldDB" id="A0A3S9HSQ5"/>
<dbReference type="Proteomes" id="UP000280197">
    <property type="component" value="Chromosome"/>
</dbReference>
<gene>
    <name evidence="1" type="ORF">EJC51_03035</name>
</gene>
<accession>A0A3S9HSQ5</accession>
<name>A0A3S9HSQ5_9ACTN</name>
<proteinExistence type="predicted"/>
<evidence type="ECO:0000313" key="1">
    <source>
        <dbReference type="EMBL" id="AZP15173.1"/>
    </source>
</evidence>
<organism evidence="1 2">
    <name type="scientific">Streptomyces aquilus</name>
    <dbReference type="NCBI Taxonomy" id="2548456"/>
    <lineage>
        <taxon>Bacteria</taxon>
        <taxon>Bacillati</taxon>
        <taxon>Actinomycetota</taxon>
        <taxon>Actinomycetes</taxon>
        <taxon>Kitasatosporales</taxon>
        <taxon>Streptomycetaceae</taxon>
        <taxon>Streptomyces</taxon>
    </lineage>
</organism>
<dbReference type="InterPro" id="IPR054284">
    <property type="entry name" value="DUF7019"/>
</dbReference>